<dbReference type="RefSeq" id="WP_380798976.1">
    <property type="nucleotide sequence ID" value="NZ_JBHRVU010000005.1"/>
</dbReference>
<dbReference type="NCBIfam" id="TIGR00401">
    <property type="entry name" value="msrA"/>
    <property type="match status" value="1"/>
</dbReference>
<dbReference type="InterPro" id="IPR036509">
    <property type="entry name" value="Met_Sox_Rdtase_MsrA_sf"/>
</dbReference>
<keyword evidence="5" id="KW-0732">Signal</keyword>
<organism evidence="7 8">
    <name type="scientific">Sphingobium rhizovicinum</name>
    <dbReference type="NCBI Taxonomy" id="432308"/>
    <lineage>
        <taxon>Bacteria</taxon>
        <taxon>Pseudomonadati</taxon>
        <taxon>Pseudomonadota</taxon>
        <taxon>Alphaproteobacteria</taxon>
        <taxon>Sphingomonadales</taxon>
        <taxon>Sphingomonadaceae</taxon>
        <taxon>Sphingobium</taxon>
    </lineage>
</organism>
<evidence type="ECO:0000256" key="1">
    <source>
        <dbReference type="ARBA" id="ARBA00023002"/>
    </source>
</evidence>
<sequence>MSYRKLTIGIAAAALTIAGTALWNWSDLATAATPAAVGIPAPSLDTPNPAKSDTAIFAGGCFWGVQGVFQHVKGVRSAVSGYSGGSRENARYERVGSGNTGHAEAVRINYDPTQISYGALLRIYFSVVADPTTLNYQGPDHGTQYRTAIFPLSSSQKALAQSYIAQLGKSGAWKRPIVTRVEPYKGFYPAEAYHQDYLARNPGAFYIRANDLPKVTALKANFPTLYRAKPVLVKG</sequence>
<feature type="signal peptide" evidence="5">
    <location>
        <begin position="1"/>
        <end position="31"/>
    </location>
</feature>
<dbReference type="SUPFAM" id="SSF55068">
    <property type="entry name" value="Peptide methionine sulfoxide reductase"/>
    <property type="match status" value="1"/>
</dbReference>
<evidence type="ECO:0000256" key="2">
    <source>
        <dbReference type="ARBA" id="ARBA00047806"/>
    </source>
</evidence>
<dbReference type="GO" id="GO:0008113">
    <property type="term" value="F:peptide-methionine (S)-S-oxide reductase activity"/>
    <property type="evidence" value="ECO:0007669"/>
    <property type="project" value="UniProtKB-EC"/>
</dbReference>
<dbReference type="PANTHER" id="PTHR43774">
    <property type="entry name" value="PEPTIDE METHIONINE SULFOXIDE REDUCTASE"/>
    <property type="match status" value="1"/>
</dbReference>
<comment type="function">
    <text evidence="4">Has an important function as a repair enzyme for proteins that have been inactivated by oxidation. Catalyzes the reversible oxidation-reduction of methionine sulfoxide in proteins to methionine.</text>
</comment>
<proteinExistence type="inferred from homology"/>
<evidence type="ECO:0000313" key="8">
    <source>
        <dbReference type="Proteomes" id="UP001595681"/>
    </source>
</evidence>
<protein>
    <recommendedName>
        <fullName evidence="4">Peptide methionine sulfoxide reductase MsrA</fullName>
        <shortName evidence="4">Protein-methionine-S-oxide reductase</shortName>
        <ecNumber evidence="4">1.8.4.11</ecNumber>
    </recommendedName>
    <alternativeName>
        <fullName evidence="4">Peptide-methionine (S)-S-oxide reductase</fullName>
        <shortName evidence="4">Peptide Met(O) reductase</shortName>
    </alternativeName>
</protein>
<evidence type="ECO:0000256" key="5">
    <source>
        <dbReference type="SAM" id="SignalP"/>
    </source>
</evidence>
<dbReference type="EC" id="1.8.4.11" evidence="4"/>
<feature type="domain" description="Peptide methionine sulphoxide reductase MsrA" evidence="6">
    <location>
        <begin position="54"/>
        <end position="206"/>
    </location>
</feature>
<gene>
    <name evidence="4 7" type="primary">msrA</name>
    <name evidence="7" type="ORF">ACFOKF_23290</name>
</gene>
<reference evidence="8" key="1">
    <citation type="journal article" date="2019" name="Int. J. Syst. Evol. Microbiol.">
        <title>The Global Catalogue of Microorganisms (GCM) 10K type strain sequencing project: providing services to taxonomists for standard genome sequencing and annotation.</title>
        <authorList>
            <consortium name="The Broad Institute Genomics Platform"/>
            <consortium name="The Broad Institute Genome Sequencing Center for Infectious Disease"/>
            <person name="Wu L."/>
            <person name="Ma J."/>
        </authorList>
    </citation>
    <scope>NUCLEOTIDE SEQUENCE [LARGE SCALE GENOMIC DNA]</scope>
    <source>
        <strain evidence="8">CCM 7491</strain>
    </source>
</reference>
<accession>A0ABV7NKP4</accession>
<evidence type="ECO:0000256" key="3">
    <source>
        <dbReference type="ARBA" id="ARBA00048782"/>
    </source>
</evidence>
<comment type="catalytic activity">
    <reaction evidence="3 4">
        <text>[thioredoxin]-disulfide + L-methionine + H2O = L-methionine (S)-S-oxide + [thioredoxin]-dithiol</text>
        <dbReference type="Rhea" id="RHEA:19993"/>
        <dbReference type="Rhea" id="RHEA-COMP:10698"/>
        <dbReference type="Rhea" id="RHEA-COMP:10700"/>
        <dbReference type="ChEBI" id="CHEBI:15377"/>
        <dbReference type="ChEBI" id="CHEBI:29950"/>
        <dbReference type="ChEBI" id="CHEBI:50058"/>
        <dbReference type="ChEBI" id="CHEBI:57844"/>
        <dbReference type="ChEBI" id="CHEBI:58772"/>
        <dbReference type="EC" id="1.8.4.11"/>
    </reaction>
</comment>
<keyword evidence="8" id="KW-1185">Reference proteome</keyword>
<comment type="caution">
    <text evidence="7">The sequence shown here is derived from an EMBL/GenBank/DDBJ whole genome shotgun (WGS) entry which is preliminary data.</text>
</comment>
<name>A0ABV7NKP4_9SPHN</name>
<dbReference type="Pfam" id="PF01625">
    <property type="entry name" value="PMSR"/>
    <property type="match status" value="1"/>
</dbReference>
<dbReference type="Proteomes" id="UP001595681">
    <property type="component" value="Unassembled WGS sequence"/>
</dbReference>
<dbReference type="PANTHER" id="PTHR43774:SF1">
    <property type="entry name" value="PEPTIDE METHIONINE SULFOXIDE REDUCTASE MSRA 2"/>
    <property type="match status" value="1"/>
</dbReference>
<comment type="catalytic activity">
    <reaction evidence="2 4">
        <text>L-methionyl-[protein] + [thioredoxin]-disulfide + H2O = L-methionyl-(S)-S-oxide-[protein] + [thioredoxin]-dithiol</text>
        <dbReference type="Rhea" id="RHEA:14217"/>
        <dbReference type="Rhea" id="RHEA-COMP:10698"/>
        <dbReference type="Rhea" id="RHEA-COMP:10700"/>
        <dbReference type="Rhea" id="RHEA-COMP:12313"/>
        <dbReference type="Rhea" id="RHEA-COMP:12315"/>
        <dbReference type="ChEBI" id="CHEBI:15377"/>
        <dbReference type="ChEBI" id="CHEBI:16044"/>
        <dbReference type="ChEBI" id="CHEBI:29950"/>
        <dbReference type="ChEBI" id="CHEBI:44120"/>
        <dbReference type="ChEBI" id="CHEBI:50058"/>
        <dbReference type="EC" id="1.8.4.11"/>
    </reaction>
</comment>
<dbReference type="Gene3D" id="3.30.1060.10">
    <property type="entry name" value="Peptide methionine sulphoxide reductase MsrA"/>
    <property type="match status" value="1"/>
</dbReference>
<keyword evidence="1 4" id="KW-0560">Oxidoreductase</keyword>
<comment type="similarity">
    <text evidence="4">Belongs to the MsrA Met sulfoxide reductase family.</text>
</comment>
<evidence type="ECO:0000256" key="4">
    <source>
        <dbReference type="HAMAP-Rule" id="MF_01401"/>
    </source>
</evidence>
<feature type="active site" evidence="4">
    <location>
        <position position="61"/>
    </location>
</feature>
<dbReference type="HAMAP" id="MF_01401">
    <property type="entry name" value="MsrA"/>
    <property type="match status" value="1"/>
</dbReference>
<evidence type="ECO:0000259" key="6">
    <source>
        <dbReference type="Pfam" id="PF01625"/>
    </source>
</evidence>
<evidence type="ECO:0000313" key="7">
    <source>
        <dbReference type="EMBL" id="MFC3444078.1"/>
    </source>
</evidence>
<feature type="chain" id="PRO_5047381204" description="Peptide methionine sulfoxide reductase MsrA" evidence="5">
    <location>
        <begin position="32"/>
        <end position="235"/>
    </location>
</feature>
<dbReference type="EMBL" id="JBHRVU010000005">
    <property type="protein sequence ID" value="MFC3444078.1"/>
    <property type="molecule type" value="Genomic_DNA"/>
</dbReference>
<dbReference type="InterPro" id="IPR002569">
    <property type="entry name" value="Met_Sox_Rdtase_MsrA_dom"/>
</dbReference>